<evidence type="ECO:0000313" key="2">
    <source>
        <dbReference type="EMBL" id="ABN07567.1"/>
    </source>
</evidence>
<reference evidence="2 3" key="1">
    <citation type="journal article" date="2009" name="Stand. Genomic Sci.">
        <title>Complete genome sequence of Methanocorpusculum labreanum type strain Z.</title>
        <authorList>
            <person name="Anderson I.J."/>
            <person name="Sieprawska-Lupa M."/>
            <person name="Goltsman E."/>
            <person name="Lapidus A."/>
            <person name="Copeland A."/>
            <person name="Glavina Del Rio T."/>
            <person name="Tice H."/>
            <person name="Dalin E."/>
            <person name="Barry K."/>
            <person name="Pitluck S."/>
            <person name="Hauser L."/>
            <person name="Land M."/>
            <person name="Lucas S."/>
            <person name="Richardson P."/>
            <person name="Whitman W.B."/>
            <person name="Kyrpides N.C."/>
        </authorList>
    </citation>
    <scope>NUCLEOTIDE SEQUENCE [LARGE SCALE GENOMIC DNA]</scope>
    <source>
        <strain evidence="3">ATCC 43576 / DSM 4855 / Z</strain>
    </source>
</reference>
<name>A2STB1_METLZ</name>
<organism evidence="2 3">
    <name type="scientific">Methanocorpusculum labreanum (strain ATCC 43576 / DSM 4855 / Z)</name>
    <dbReference type="NCBI Taxonomy" id="410358"/>
    <lineage>
        <taxon>Archaea</taxon>
        <taxon>Methanobacteriati</taxon>
        <taxon>Methanobacteriota</taxon>
        <taxon>Stenosarchaea group</taxon>
        <taxon>Methanomicrobia</taxon>
        <taxon>Methanomicrobiales</taxon>
        <taxon>Methanocorpusculaceae</taxon>
        <taxon>Methanocorpusculum</taxon>
    </lineage>
</organism>
<dbReference type="GeneID" id="4795171"/>
<accession>A2STB1</accession>
<evidence type="ECO:0000313" key="3">
    <source>
        <dbReference type="Proteomes" id="UP000000365"/>
    </source>
</evidence>
<keyword evidence="1" id="KW-1133">Transmembrane helix</keyword>
<keyword evidence="3" id="KW-1185">Reference proteome</keyword>
<keyword evidence="1" id="KW-0812">Transmembrane</keyword>
<feature type="transmembrane region" description="Helical" evidence="1">
    <location>
        <begin position="204"/>
        <end position="225"/>
    </location>
</feature>
<keyword evidence="1" id="KW-0472">Membrane</keyword>
<dbReference type="OrthoDB" id="379463at2157"/>
<gene>
    <name evidence="2" type="ordered locus">Mlab_1401</name>
</gene>
<dbReference type="AlphaFoldDB" id="A2STB1"/>
<dbReference type="HOGENOM" id="CLU_992518_0_0_2"/>
<dbReference type="Proteomes" id="UP000000365">
    <property type="component" value="Chromosome"/>
</dbReference>
<dbReference type="EMBL" id="CP000559">
    <property type="protein sequence ID" value="ABN07567.1"/>
    <property type="molecule type" value="Genomic_DNA"/>
</dbReference>
<protein>
    <submittedName>
        <fullName evidence="2">Uncharacterized protein</fullName>
    </submittedName>
</protein>
<dbReference type="RefSeq" id="WP_011833770.1">
    <property type="nucleotide sequence ID" value="NC_008942.1"/>
</dbReference>
<proteinExistence type="predicted"/>
<dbReference type="KEGG" id="mla:Mlab_1401"/>
<sequence>MSSEDTFPDRFLSINALLDTAEGYLHEGNTDAALASLETAVSLLCDVGSDTLSEIPQADIDVLDGRLAVVLRRVAESAGFLPENFEPILAITGVPVSLGEEFSEKSASSLSAEEIVEILQTIYTAPDEISKDTENDISLLKALTDVLVGQKTVSEVIFSEDGAYDMFASAAAPYLITGAAYLYGDEGQSEEKIPEMLDGPIKRLFRLLFSLLTSAFMSALLLLLVKRILAARKMRPGIVDNAAFAASLVSLTAANLPLLLEGIRAAVHELQGLRELITAS</sequence>
<evidence type="ECO:0000256" key="1">
    <source>
        <dbReference type="SAM" id="Phobius"/>
    </source>
</evidence>